<evidence type="ECO:0000313" key="3">
    <source>
        <dbReference type="Proteomes" id="UP001303473"/>
    </source>
</evidence>
<dbReference type="AlphaFoldDB" id="A0AAN6N1M3"/>
<feature type="compositionally biased region" description="Basic and acidic residues" evidence="1">
    <location>
        <begin position="16"/>
        <end position="26"/>
    </location>
</feature>
<evidence type="ECO:0000256" key="1">
    <source>
        <dbReference type="SAM" id="MobiDB-lite"/>
    </source>
</evidence>
<feature type="compositionally biased region" description="Polar residues" evidence="1">
    <location>
        <begin position="43"/>
        <end position="55"/>
    </location>
</feature>
<sequence length="86" mass="9821">MNYLKQEGQFQARSPAMDHRSDKDLPEVVPNPLSTFPEGVADTSPQAFPNTGAEQQQRHLAKQEKYPAYFDDALKLLHKQQNHDDN</sequence>
<comment type="caution">
    <text evidence="2">The sequence shown here is derived from an EMBL/GenBank/DDBJ whole genome shotgun (WGS) entry which is preliminary data.</text>
</comment>
<protein>
    <submittedName>
        <fullName evidence="2">Uncharacterized protein</fullName>
    </submittedName>
</protein>
<gene>
    <name evidence="2" type="ORF">QBC46DRAFT_345119</name>
</gene>
<reference evidence="3" key="1">
    <citation type="journal article" date="2023" name="Mol. Phylogenet. Evol.">
        <title>Genome-scale phylogeny and comparative genomics of the fungal order Sordariales.</title>
        <authorList>
            <person name="Hensen N."/>
            <person name="Bonometti L."/>
            <person name="Westerberg I."/>
            <person name="Brannstrom I.O."/>
            <person name="Guillou S."/>
            <person name="Cros-Aarteil S."/>
            <person name="Calhoun S."/>
            <person name="Haridas S."/>
            <person name="Kuo A."/>
            <person name="Mondo S."/>
            <person name="Pangilinan J."/>
            <person name="Riley R."/>
            <person name="LaButti K."/>
            <person name="Andreopoulos B."/>
            <person name="Lipzen A."/>
            <person name="Chen C."/>
            <person name="Yan M."/>
            <person name="Daum C."/>
            <person name="Ng V."/>
            <person name="Clum A."/>
            <person name="Steindorff A."/>
            <person name="Ohm R.A."/>
            <person name="Martin F."/>
            <person name="Silar P."/>
            <person name="Natvig D.O."/>
            <person name="Lalanne C."/>
            <person name="Gautier V."/>
            <person name="Ament-Velasquez S.L."/>
            <person name="Kruys A."/>
            <person name="Hutchinson M.I."/>
            <person name="Powell A.J."/>
            <person name="Barry K."/>
            <person name="Miller A.N."/>
            <person name="Grigoriev I.V."/>
            <person name="Debuchy R."/>
            <person name="Gladieux P."/>
            <person name="Hiltunen Thoren M."/>
            <person name="Johannesson H."/>
        </authorList>
    </citation>
    <scope>NUCLEOTIDE SEQUENCE [LARGE SCALE GENOMIC DNA]</scope>
    <source>
        <strain evidence="3">CBS 340.73</strain>
    </source>
</reference>
<dbReference type="EMBL" id="MU853868">
    <property type="protein sequence ID" value="KAK3936941.1"/>
    <property type="molecule type" value="Genomic_DNA"/>
</dbReference>
<accession>A0AAN6N1M3</accession>
<organism evidence="2 3">
    <name type="scientific">Diplogelasinospora grovesii</name>
    <dbReference type="NCBI Taxonomy" id="303347"/>
    <lineage>
        <taxon>Eukaryota</taxon>
        <taxon>Fungi</taxon>
        <taxon>Dikarya</taxon>
        <taxon>Ascomycota</taxon>
        <taxon>Pezizomycotina</taxon>
        <taxon>Sordariomycetes</taxon>
        <taxon>Sordariomycetidae</taxon>
        <taxon>Sordariales</taxon>
        <taxon>Diplogelasinosporaceae</taxon>
        <taxon>Diplogelasinospora</taxon>
    </lineage>
</organism>
<feature type="region of interest" description="Disordered" evidence="1">
    <location>
        <begin position="1"/>
        <end position="62"/>
    </location>
</feature>
<name>A0AAN6N1M3_9PEZI</name>
<proteinExistence type="predicted"/>
<keyword evidence="3" id="KW-1185">Reference proteome</keyword>
<evidence type="ECO:0000313" key="2">
    <source>
        <dbReference type="EMBL" id="KAK3936941.1"/>
    </source>
</evidence>
<dbReference type="Proteomes" id="UP001303473">
    <property type="component" value="Unassembled WGS sequence"/>
</dbReference>